<dbReference type="KEGG" id="bfm:BP422_29030"/>
<name>A0A220MPQ4_9BACL</name>
<proteinExistence type="predicted"/>
<dbReference type="GO" id="GO:0046983">
    <property type="term" value="F:protein dimerization activity"/>
    <property type="evidence" value="ECO:0007669"/>
    <property type="project" value="InterPro"/>
</dbReference>
<dbReference type="EMBL" id="CP018145">
    <property type="protein sequence ID" value="ASJ57194.1"/>
    <property type="molecule type" value="Genomic_DNA"/>
</dbReference>
<dbReference type="InterPro" id="IPR036638">
    <property type="entry name" value="HLH_DNA-bd_sf"/>
</dbReference>
<evidence type="ECO:0000313" key="1">
    <source>
        <dbReference type="EMBL" id="ASJ57194.1"/>
    </source>
</evidence>
<accession>A0A220MPQ4</accession>
<dbReference type="InterPro" id="IPR037208">
    <property type="entry name" value="Spo0E-like_sf"/>
</dbReference>
<protein>
    <recommendedName>
        <fullName evidence="3">Aspartyl-phosphate phosphatase Spo0E family protein</fullName>
    </recommendedName>
</protein>
<dbReference type="Gene3D" id="4.10.280.10">
    <property type="entry name" value="Helix-loop-helix DNA-binding domain"/>
    <property type="match status" value="1"/>
</dbReference>
<dbReference type="AlphaFoldDB" id="A0A220MPQ4"/>
<dbReference type="RefSeq" id="WP_088910654.1">
    <property type="nucleotide sequence ID" value="NZ_CP018145.1"/>
</dbReference>
<organism evidence="1 2">
    <name type="scientific">Brevibacillus formosus</name>
    <dbReference type="NCBI Taxonomy" id="54913"/>
    <lineage>
        <taxon>Bacteria</taxon>
        <taxon>Bacillati</taxon>
        <taxon>Bacillota</taxon>
        <taxon>Bacilli</taxon>
        <taxon>Bacillales</taxon>
        <taxon>Paenibacillaceae</taxon>
        <taxon>Brevibacillus</taxon>
    </lineage>
</organism>
<evidence type="ECO:0008006" key="3">
    <source>
        <dbReference type="Google" id="ProtNLM"/>
    </source>
</evidence>
<reference evidence="1 2" key="1">
    <citation type="submission" date="2016-11" db="EMBL/GenBank/DDBJ databases">
        <authorList>
            <person name="Jaros S."/>
            <person name="Januszkiewicz K."/>
            <person name="Wedrychowicz H."/>
        </authorList>
    </citation>
    <scope>NUCLEOTIDE SEQUENCE [LARGE SCALE GENOMIC DNA]</scope>
    <source>
        <strain evidence="1 2">NF2</strain>
    </source>
</reference>
<dbReference type="GO" id="GO:0043937">
    <property type="term" value="P:regulation of sporulation"/>
    <property type="evidence" value="ECO:0007669"/>
    <property type="project" value="InterPro"/>
</dbReference>
<sequence length="63" mass="7590">MNEWHKVSNEDLLQIIVGLRQKLSQVIKKNGKLTDKTVVEVSQELDNYIVEWQRRKNINRKER</sequence>
<dbReference type="Pfam" id="PF09388">
    <property type="entry name" value="SpoOE-like"/>
    <property type="match status" value="1"/>
</dbReference>
<evidence type="ECO:0000313" key="2">
    <source>
        <dbReference type="Proteomes" id="UP000197781"/>
    </source>
</evidence>
<gene>
    <name evidence="1" type="ORF">BP422_29030</name>
</gene>
<dbReference type="Proteomes" id="UP000197781">
    <property type="component" value="Chromosome"/>
</dbReference>
<dbReference type="SUPFAM" id="SSF140500">
    <property type="entry name" value="BAS1536-like"/>
    <property type="match status" value="1"/>
</dbReference>
<dbReference type="InterPro" id="IPR018540">
    <property type="entry name" value="Spo0E-like"/>
</dbReference>